<evidence type="ECO:0000256" key="1">
    <source>
        <dbReference type="SAM" id="MobiDB-lite"/>
    </source>
</evidence>
<dbReference type="Proteomes" id="UP000324222">
    <property type="component" value="Unassembled WGS sequence"/>
</dbReference>
<keyword evidence="3" id="KW-1185">Reference proteome</keyword>
<evidence type="ECO:0000313" key="2">
    <source>
        <dbReference type="EMBL" id="MPC70437.1"/>
    </source>
</evidence>
<name>A0A5B7HMJ2_PORTR</name>
<accession>A0A5B7HMJ2</accession>
<feature type="compositionally biased region" description="Basic residues" evidence="1">
    <location>
        <begin position="1"/>
        <end position="18"/>
    </location>
</feature>
<evidence type="ECO:0000313" key="3">
    <source>
        <dbReference type="Proteomes" id="UP000324222"/>
    </source>
</evidence>
<proteinExistence type="predicted"/>
<protein>
    <submittedName>
        <fullName evidence="2">Uncharacterized protein</fullName>
    </submittedName>
</protein>
<comment type="caution">
    <text evidence="2">The sequence shown here is derived from an EMBL/GenBank/DDBJ whole genome shotgun (WGS) entry which is preliminary data.</text>
</comment>
<reference evidence="2 3" key="1">
    <citation type="submission" date="2019-05" db="EMBL/GenBank/DDBJ databases">
        <title>Another draft genome of Portunus trituberculatus and its Hox gene families provides insights of decapod evolution.</title>
        <authorList>
            <person name="Jeong J.-H."/>
            <person name="Song I."/>
            <person name="Kim S."/>
            <person name="Choi T."/>
            <person name="Kim D."/>
            <person name="Ryu S."/>
            <person name="Kim W."/>
        </authorList>
    </citation>
    <scope>NUCLEOTIDE SEQUENCE [LARGE SCALE GENOMIC DNA]</scope>
    <source>
        <tissue evidence="2">Muscle</tissue>
    </source>
</reference>
<feature type="region of interest" description="Disordered" evidence="1">
    <location>
        <begin position="1"/>
        <end position="25"/>
    </location>
</feature>
<gene>
    <name evidence="2" type="ORF">E2C01_064686</name>
</gene>
<organism evidence="2 3">
    <name type="scientific">Portunus trituberculatus</name>
    <name type="common">Swimming crab</name>
    <name type="synonym">Neptunus trituberculatus</name>
    <dbReference type="NCBI Taxonomy" id="210409"/>
    <lineage>
        <taxon>Eukaryota</taxon>
        <taxon>Metazoa</taxon>
        <taxon>Ecdysozoa</taxon>
        <taxon>Arthropoda</taxon>
        <taxon>Crustacea</taxon>
        <taxon>Multicrustacea</taxon>
        <taxon>Malacostraca</taxon>
        <taxon>Eumalacostraca</taxon>
        <taxon>Eucarida</taxon>
        <taxon>Decapoda</taxon>
        <taxon>Pleocyemata</taxon>
        <taxon>Brachyura</taxon>
        <taxon>Eubrachyura</taxon>
        <taxon>Portunoidea</taxon>
        <taxon>Portunidae</taxon>
        <taxon>Portuninae</taxon>
        <taxon>Portunus</taxon>
    </lineage>
</organism>
<sequence>MKVTCKQKGHKKKKKKRPSGVAPPGEVVFPATSEQLDSNLVTVPPRIHGCHFAARGCSDAVKESWIQLQER</sequence>
<dbReference type="EMBL" id="VSRR010031130">
    <property type="protein sequence ID" value="MPC70437.1"/>
    <property type="molecule type" value="Genomic_DNA"/>
</dbReference>
<dbReference type="AlphaFoldDB" id="A0A5B7HMJ2"/>